<name>A0ABS3SB87_9CELL</name>
<dbReference type="RefSeq" id="WP_208288090.1">
    <property type="nucleotide sequence ID" value="NZ_JAGFBM010000001.1"/>
</dbReference>
<gene>
    <name evidence="1" type="ORF">J4035_00040</name>
</gene>
<organism evidence="1 2">
    <name type="scientific">Cellulomonas fengjieae</name>
    <dbReference type="NCBI Taxonomy" id="2819978"/>
    <lineage>
        <taxon>Bacteria</taxon>
        <taxon>Bacillati</taxon>
        <taxon>Actinomycetota</taxon>
        <taxon>Actinomycetes</taxon>
        <taxon>Micrococcales</taxon>
        <taxon>Cellulomonadaceae</taxon>
        <taxon>Cellulomonas</taxon>
    </lineage>
</organism>
<proteinExistence type="predicted"/>
<reference evidence="1 2" key="1">
    <citation type="submission" date="2021-03" db="EMBL/GenBank/DDBJ databases">
        <title>novel species in genus Cellulomonas.</title>
        <authorList>
            <person name="Zhang G."/>
        </authorList>
    </citation>
    <scope>NUCLEOTIDE SEQUENCE [LARGE SCALE GENOMIC DNA]</scope>
    <source>
        <strain evidence="2">zg-ZUI188</strain>
    </source>
</reference>
<protein>
    <submittedName>
        <fullName evidence="1">Uncharacterized protein</fullName>
    </submittedName>
</protein>
<sequence>MTNEPWFQDASWVRAAFPGALGPEAAEVAQLLPPYDDPWGASAFTATATAHAVPFALEGEMLAFPSRIYHGALPADTSFVMSLSPVVAACAYTRHHDGHVRQRALQTLLRGPSAMAPWVVPYVVKLVDEYVVEIVEDVAAFLTEVDVEGSPQQRAYGRVLVQNPEMLRLLRARASSYWDCYYRRRYRRLEEYPGHRLALALSRAAAFEGAPWPPPRP</sequence>
<evidence type="ECO:0000313" key="2">
    <source>
        <dbReference type="Proteomes" id="UP000678317"/>
    </source>
</evidence>
<accession>A0ABS3SB87</accession>
<dbReference type="EMBL" id="JAGFBM010000001">
    <property type="protein sequence ID" value="MBO3083017.1"/>
    <property type="molecule type" value="Genomic_DNA"/>
</dbReference>
<dbReference type="Proteomes" id="UP000678317">
    <property type="component" value="Unassembled WGS sequence"/>
</dbReference>
<evidence type="ECO:0000313" key="1">
    <source>
        <dbReference type="EMBL" id="MBO3083017.1"/>
    </source>
</evidence>
<comment type="caution">
    <text evidence="1">The sequence shown here is derived from an EMBL/GenBank/DDBJ whole genome shotgun (WGS) entry which is preliminary data.</text>
</comment>
<keyword evidence="2" id="KW-1185">Reference proteome</keyword>